<dbReference type="EMBL" id="JAIWYP010000006">
    <property type="protein sequence ID" value="KAH3804638.1"/>
    <property type="molecule type" value="Genomic_DNA"/>
</dbReference>
<sequence>MFPKRLLLQPDPVVVTGIPIPVNVESSVSAPPKLGNGTTGFHRASKGPLVPNALPVPFPSTITIPIPSNARVFNYLPGQSNSPDPSIPPTKKDRDVLTKLPKSLLYYGQSKWFVFQSKFERYARVQDWSDAECADCLGALWRQGANRHRARPFLRCPSYITATDRRCRASGYCVTIENRRKCAAGYGGAAHPNTELPRTKDGRMNFEGLLGVFSPLGAEESRQECEGIPVSASLSLLPWVRPYGGGQRGEKWEEYGAQKERSDESHTLLWGRRYDSFAVKSGRSVVPVPGQRNAHIPRDWEPVTHRYSASWAARLCTVSCARVVDVSIARSYKGITKPVTVNVFVWWCIPRSIVPFRDVYPTSRRVKPTSSLEDDEDVWCHPDENSSRCPCETFYYCWRSKSGKAPQFTAASTPSCAYSLTRASNNRMYTAPDIPGSKASMTGNMCHHIQFSPHTGSVIRVCGEYNKSQKGSLTRRRLCPFSLKVDIVSVFRE</sequence>
<evidence type="ECO:0000313" key="2">
    <source>
        <dbReference type="Proteomes" id="UP000828390"/>
    </source>
</evidence>
<accession>A0A9D4FTD2</accession>
<evidence type="ECO:0000313" key="1">
    <source>
        <dbReference type="EMBL" id="KAH3804638.1"/>
    </source>
</evidence>
<name>A0A9D4FTD2_DREPO</name>
<keyword evidence="2" id="KW-1185">Reference proteome</keyword>
<organism evidence="1 2">
    <name type="scientific">Dreissena polymorpha</name>
    <name type="common">Zebra mussel</name>
    <name type="synonym">Mytilus polymorpha</name>
    <dbReference type="NCBI Taxonomy" id="45954"/>
    <lineage>
        <taxon>Eukaryota</taxon>
        <taxon>Metazoa</taxon>
        <taxon>Spiralia</taxon>
        <taxon>Lophotrochozoa</taxon>
        <taxon>Mollusca</taxon>
        <taxon>Bivalvia</taxon>
        <taxon>Autobranchia</taxon>
        <taxon>Heteroconchia</taxon>
        <taxon>Euheterodonta</taxon>
        <taxon>Imparidentia</taxon>
        <taxon>Neoheterodontei</taxon>
        <taxon>Myida</taxon>
        <taxon>Dreissenoidea</taxon>
        <taxon>Dreissenidae</taxon>
        <taxon>Dreissena</taxon>
    </lineage>
</organism>
<dbReference type="AlphaFoldDB" id="A0A9D4FTD2"/>
<dbReference type="Proteomes" id="UP000828390">
    <property type="component" value="Unassembled WGS sequence"/>
</dbReference>
<comment type="caution">
    <text evidence="1">The sequence shown here is derived from an EMBL/GenBank/DDBJ whole genome shotgun (WGS) entry which is preliminary data.</text>
</comment>
<protein>
    <submittedName>
        <fullName evidence="1">Uncharacterized protein</fullName>
    </submittedName>
</protein>
<gene>
    <name evidence="1" type="ORF">DPMN_132927</name>
</gene>
<reference evidence="1" key="2">
    <citation type="submission" date="2020-11" db="EMBL/GenBank/DDBJ databases">
        <authorList>
            <person name="McCartney M.A."/>
            <person name="Auch B."/>
            <person name="Kono T."/>
            <person name="Mallez S."/>
            <person name="Becker A."/>
            <person name="Gohl D.M."/>
            <person name="Silverstein K.A.T."/>
            <person name="Koren S."/>
            <person name="Bechman K.B."/>
            <person name="Herman A."/>
            <person name="Abrahante J.E."/>
            <person name="Garbe J."/>
        </authorList>
    </citation>
    <scope>NUCLEOTIDE SEQUENCE</scope>
    <source>
        <strain evidence="1">Duluth1</strain>
        <tissue evidence="1">Whole animal</tissue>
    </source>
</reference>
<proteinExistence type="predicted"/>
<reference evidence="1" key="1">
    <citation type="journal article" date="2019" name="bioRxiv">
        <title>The Genome of the Zebra Mussel, Dreissena polymorpha: A Resource for Invasive Species Research.</title>
        <authorList>
            <person name="McCartney M.A."/>
            <person name="Auch B."/>
            <person name="Kono T."/>
            <person name="Mallez S."/>
            <person name="Zhang Y."/>
            <person name="Obille A."/>
            <person name="Becker A."/>
            <person name="Abrahante J.E."/>
            <person name="Garbe J."/>
            <person name="Badalamenti J.P."/>
            <person name="Herman A."/>
            <person name="Mangelson H."/>
            <person name="Liachko I."/>
            <person name="Sullivan S."/>
            <person name="Sone E.D."/>
            <person name="Koren S."/>
            <person name="Silverstein K.A.T."/>
            <person name="Beckman K.B."/>
            <person name="Gohl D.M."/>
        </authorList>
    </citation>
    <scope>NUCLEOTIDE SEQUENCE</scope>
    <source>
        <strain evidence="1">Duluth1</strain>
        <tissue evidence="1">Whole animal</tissue>
    </source>
</reference>